<feature type="transmembrane region" description="Helical" evidence="1">
    <location>
        <begin position="59"/>
        <end position="81"/>
    </location>
</feature>
<evidence type="ECO:0000313" key="2">
    <source>
        <dbReference type="EMBL" id="CAH1108615.1"/>
    </source>
</evidence>
<keyword evidence="1" id="KW-0472">Membrane</keyword>
<gene>
    <name evidence="2" type="ORF">PSYICH_LOCUS9183</name>
</gene>
<evidence type="ECO:0000313" key="3">
    <source>
        <dbReference type="Proteomes" id="UP001153636"/>
    </source>
</evidence>
<name>A0A9P0CYG1_9CUCU</name>
<proteinExistence type="predicted"/>
<evidence type="ECO:0000256" key="1">
    <source>
        <dbReference type="SAM" id="Phobius"/>
    </source>
</evidence>
<keyword evidence="1" id="KW-0812">Transmembrane</keyword>
<organism evidence="2 3">
    <name type="scientific">Psylliodes chrysocephalus</name>
    <dbReference type="NCBI Taxonomy" id="3402493"/>
    <lineage>
        <taxon>Eukaryota</taxon>
        <taxon>Metazoa</taxon>
        <taxon>Ecdysozoa</taxon>
        <taxon>Arthropoda</taxon>
        <taxon>Hexapoda</taxon>
        <taxon>Insecta</taxon>
        <taxon>Pterygota</taxon>
        <taxon>Neoptera</taxon>
        <taxon>Endopterygota</taxon>
        <taxon>Coleoptera</taxon>
        <taxon>Polyphaga</taxon>
        <taxon>Cucujiformia</taxon>
        <taxon>Chrysomeloidea</taxon>
        <taxon>Chrysomelidae</taxon>
        <taxon>Galerucinae</taxon>
        <taxon>Alticini</taxon>
        <taxon>Psylliodes</taxon>
    </lineage>
</organism>
<accession>A0A9P0CYG1</accession>
<sequence length="118" mass="13874">MVAIFSNYLENTSVSDVIHLYWNSAILYLTDIFAFLRTTEVDTYFQSFANIFDDFQWNLLQIFICLIVINLISIAIVWKYYGESICKHFMTNPTLREIEELKASVAKLKLPKEHTPRI</sequence>
<dbReference type="Proteomes" id="UP001153636">
    <property type="component" value="Chromosome 3"/>
</dbReference>
<dbReference type="EMBL" id="OV651815">
    <property type="protein sequence ID" value="CAH1108615.1"/>
    <property type="molecule type" value="Genomic_DNA"/>
</dbReference>
<keyword evidence="3" id="KW-1185">Reference proteome</keyword>
<dbReference type="AlphaFoldDB" id="A0A9P0CYG1"/>
<reference evidence="2" key="1">
    <citation type="submission" date="2022-01" db="EMBL/GenBank/DDBJ databases">
        <authorList>
            <person name="King R."/>
        </authorList>
    </citation>
    <scope>NUCLEOTIDE SEQUENCE</scope>
</reference>
<feature type="transmembrane region" description="Helical" evidence="1">
    <location>
        <begin position="20"/>
        <end position="38"/>
    </location>
</feature>
<dbReference type="OrthoDB" id="6411732at2759"/>
<protein>
    <submittedName>
        <fullName evidence="2">Uncharacterized protein</fullName>
    </submittedName>
</protein>
<keyword evidence="1" id="KW-1133">Transmembrane helix</keyword>